<dbReference type="WBParaSite" id="L893_g4545.t1">
    <property type="protein sequence ID" value="L893_g4545.t1"/>
    <property type="gene ID" value="L893_g4545"/>
</dbReference>
<feature type="domain" description="Peptidase M13 C-terminal" evidence="3">
    <location>
        <begin position="547"/>
        <end position="620"/>
    </location>
</feature>
<evidence type="ECO:0000313" key="4">
    <source>
        <dbReference type="Proteomes" id="UP000095287"/>
    </source>
</evidence>
<dbReference type="SUPFAM" id="SSF55486">
    <property type="entry name" value="Metalloproteases ('zincins'), catalytic domain"/>
    <property type="match status" value="1"/>
</dbReference>
<evidence type="ECO:0000256" key="2">
    <source>
        <dbReference type="SAM" id="MobiDB-lite"/>
    </source>
</evidence>
<dbReference type="Pfam" id="PF01431">
    <property type="entry name" value="Peptidase_M13"/>
    <property type="match status" value="1"/>
</dbReference>
<sequence length="622" mass="70077">MCMKLQQNASTTSPTTPKGQGSSAIQYKKGIEIHNMLRPANPNIRARKRFVMLTVSETLWTPPHSRILQKESPKHPGPDSSGSPRAIWTLWHLDPFAIWHLDPLALRTRGRASQSLLPFPMTRPALLLLLLPATFAFHFQHKLSSSVHPCDDFSGFVCNFADNPRGPQLTNQFEKKLNEDIENSGDPVFEFIKEELEKPEYDAELFEDGQMVGKLVARGRIFDPQLQISKEDKTFSLIFATERKLITCVFPKCPSFVQGTLLSYLKIVDSENLVNIEELTVSAQLNESHLPEGYGRPVTQQMVLETIDADENLKKYMEVVKWKVTVEKYSERFSESSKAIQSIFETIREEIVAGIQDKPSLSEIEKSDFIQLLQDTNLSFEQHSIDILTIDKALEDVKVATELATNQENLSKSVESILQPISLPEKVPTNPAAIFVSSEDIYSISAALPRGLKFGILTTRFINKLLSVLPTLDDSEGFQCYSEYFGSLGVASIDDTSNRSTLQYPDGNLKAPKGLLDVEGARAAVKVLLKERPFVHRRPRRSVDSQSVSVLNDLEWFFVGATLNFCDVKTESEILDDLENSPYPRSSIRGNAMIRQIVEFEEIFQCAEEDFMSHSKTCSVFV</sequence>
<dbReference type="Gene3D" id="3.40.390.10">
    <property type="entry name" value="Collagenase (Catalytic Domain)"/>
    <property type="match status" value="1"/>
</dbReference>
<organism evidence="4 5">
    <name type="scientific">Steinernema glaseri</name>
    <dbReference type="NCBI Taxonomy" id="37863"/>
    <lineage>
        <taxon>Eukaryota</taxon>
        <taxon>Metazoa</taxon>
        <taxon>Ecdysozoa</taxon>
        <taxon>Nematoda</taxon>
        <taxon>Chromadorea</taxon>
        <taxon>Rhabditida</taxon>
        <taxon>Tylenchina</taxon>
        <taxon>Panagrolaimomorpha</taxon>
        <taxon>Strongyloidoidea</taxon>
        <taxon>Steinernematidae</taxon>
        <taxon>Steinernema</taxon>
    </lineage>
</organism>
<dbReference type="AlphaFoldDB" id="A0A1I8AD49"/>
<evidence type="ECO:0000259" key="3">
    <source>
        <dbReference type="Pfam" id="PF01431"/>
    </source>
</evidence>
<name>A0A1I8AD49_9BILA</name>
<dbReference type="InterPro" id="IPR024079">
    <property type="entry name" value="MetalloPept_cat_dom_sf"/>
</dbReference>
<accession>A0A1I8AD49</accession>
<evidence type="ECO:0000256" key="1">
    <source>
        <dbReference type="ARBA" id="ARBA00007357"/>
    </source>
</evidence>
<protein>
    <submittedName>
        <fullName evidence="5">Peptidase_M13 domain-containing protein</fullName>
    </submittedName>
</protein>
<dbReference type="PANTHER" id="PTHR11733">
    <property type="entry name" value="ZINC METALLOPROTEASE FAMILY M13 NEPRILYSIN-RELATED"/>
    <property type="match status" value="1"/>
</dbReference>
<dbReference type="GO" id="GO:0005886">
    <property type="term" value="C:plasma membrane"/>
    <property type="evidence" value="ECO:0007669"/>
    <property type="project" value="TreeGrafter"/>
</dbReference>
<dbReference type="GO" id="GO:0004222">
    <property type="term" value="F:metalloendopeptidase activity"/>
    <property type="evidence" value="ECO:0007669"/>
    <property type="project" value="InterPro"/>
</dbReference>
<dbReference type="InterPro" id="IPR000718">
    <property type="entry name" value="Peptidase_M13"/>
</dbReference>
<evidence type="ECO:0000313" key="5">
    <source>
        <dbReference type="WBParaSite" id="L893_g4545.t1"/>
    </source>
</evidence>
<proteinExistence type="inferred from homology"/>
<dbReference type="Proteomes" id="UP000095287">
    <property type="component" value="Unplaced"/>
</dbReference>
<feature type="region of interest" description="Disordered" evidence="2">
    <location>
        <begin position="1"/>
        <end position="23"/>
    </location>
</feature>
<reference evidence="5" key="1">
    <citation type="submission" date="2016-11" db="UniProtKB">
        <authorList>
            <consortium name="WormBaseParasite"/>
        </authorList>
    </citation>
    <scope>IDENTIFICATION</scope>
</reference>
<dbReference type="PANTHER" id="PTHR11733:SF167">
    <property type="entry name" value="FI17812P1-RELATED"/>
    <property type="match status" value="1"/>
</dbReference>
<dbReference type="PROSITE" id="PS51885">
    <property type="entry name" value="NEPRILYSIN"/>
    <property type="match status" value="1"/>
</dbReference>
<keyword evidence="4" id="KW-1185">Reference proteome</keyword>
<dbReference type="InterPro" id="IPR018497">
    <property type="entry name" value="Peptidase_M13_C"/>
</dbReference>
<dbReference type="GO" id="GO:0016485">
    <property type="term" value="P:protein processing"/>
    <property type="evidence" value="ECO:0007669"/>
    <property type="project" value="TreeGrafter"/>
</dbReference>
<comment type="similarity">
    <text evidence="1">Belongs to the peptidase M13 family.</text>
</comment>